<gene>
    <name evidence="2" type="ORF">MFLO_15728</name>
</gene>
<evidence type="ECO:0000313" key="2">
    <source>
        <dbReference type="EMBL" id="EUJ24212.1"/>
    </source>
</evidence>
<comment type="caution">
    <text evidence="2">The sequence shown here is derived from an EMBL/GenBank/DDBJ whole genome shotgun (WGS) entry which is preliminary data.</text>
</comment>
<feature type="non-terminal residue" evidence="2">
    <location>
        <position position="148"/>
    </location>
</feature>
<dbReference type="InterPro" id="IPR046746">
    <property type="entry name" value="Big_15"/>
</dbReference>
<dbReference type="EMBL" id="AODF01000062">
    <property type="protein sequence ID" value="EUJ24212.1"/>
    <property type="molecule type" value="Genomic_DNA"/>
</dbReference>
<sequence length="148" mass="15473">ALSVNPYALGQEALTGKYGADIAKVRLFINGAVATQAQVDGNGNYTFPNAGALIKAGDTVEVVGVDSKYVEQKRIPVSVQQSSKDYNLTVTTNPYTIGTSTTISGTYGADISRVRLFVNGTVVTQAQTDGSGNYTIPNAANFIKSASD</sequence>
<dbReference type="RefSeq" id="WP_036098639.1">
    <property type="nucleotide sequence ID" value="NZ_AODF01000062.1"/>
</dbReference>
<accession>A0ABP3ATK0</accession>
<proteinExistence type="predicted"/>
<feature type="domain" description="Bacterial Ig" evidence="1">
    <location>
        <begin position="2"/>
        <end position="80"/>
    </location>
</feature>
<feature type="domain" description="Bacterial Ig" evidence="1">
    <location>
        <begin position="89"/>
        <end position="135"/>
    </location>
</feature>
<evidence type="ECO:0000313" key="3">
    <source>
        <dbReference type="Proteomes" id="UP000019249"/>
    </source>
</evidence>
<organism evidence="2 3">
    <name type="scientific">Listeria floridensis FSL S10-1187</name>
    <dbReference type="NCBI Taxonomy" id="1265817"/>
    <lineage>
        <taxon>Bacteria</taxon>
        <taxon>Bacillati</taxon>
        <taxon>Bacillota</taxon>
        <taxon>Bacilli</taxon>
        <taxon>Bacillales</taxon>
        <taxon>Listeriaceae</taxon>
        <taxon>Listeria</taxon>
    </lineage>
</organism>
<protein>
    <submittedName>
        <fullName evidence="2">Cell wall anchor domain-containing protein</fullName>
    </submittedName>
</protein>
<keyword evidence="3" id="KW-1185">Reference proteome</keyword>
<evidence type="ECO:0000259" key="1">
    <source>
        <dbReference type="Pfam" id="PF20622"/>
    </source>
</evidence>
<name>A0ABP3ATK0_9LIST</name>
<dbReference type="Pfam" id="PF20622">
    <property type="entry name" value="Big_15"/>
    <property type="match status" value="2"/>
</dbReference>
<reference evidence="2 3" key="1">
    <citation type="journal article" date="2014" name="Int. J. Syst. Evol. Microbiol.">
        <title>Listeria floridensis sp. nov., Listeria aquatica sp. nov., Listeria cornellensis sp. nov., Listeria riparia sp. nov. and Listeria grandensis sp. nov., from agricultural and natural environments.</title>
        <authorList>
            <person name="den Bakker H.C."/>
            <person name="Warchocki S."/>
            <person name="Wright E.M."/>
            <person name="Allred A.F."/>
            <person name="Ahlstrom C."/>
            <person name="Manuel C.S."/>
            <person name="Stasiewicz M.J."/>
            <person name="Burrell A."/>
            <person name="Roof S."/>
            <person name="Strawn L."/>
            <person name="Fortes E.D."/>
            <person name="Nightingale K.K."/>
            <person name="Kephart D."/>
            <person name="Wiedmann M."/>
        </authorList>
    </citation>
    <scope>NUCLEOTIDE SEQUENCE [LARGE SCALE GENOMIC DNA]</scope>
    <source>
        <strain evidence="2 3">FSL S10-1187</strain>
    </source>
</reference>
<dbReference type="Proteomes" id="UP000019249">
    <property type="component" value="Unassembled WGS sequence"/>
</dbReference>
<feature type="non-terminal residue" evidence="2">
    <location>
        <position position="1"/>
    </location>
</feature>